<reference evidence="2 3" key="1">
    <citation type="journal article" date="2016" name="Nat. Commun.">
        <title>Thousands of microbial genomes shed light on interconnected biogeochemical processes in an aquifer system.</title>
        <authorList>
            <person name="Anantharaman K."/>
            <person name="Brown C.T."/>
            <person name="Hug L.A."/>
            <person name="Sharon I."/>
            <person name="Castelle C.J."/>
            <person name="Probst A.J."/>
            <person name="Thomas B.C."/>
            <person name="Singh A."/>
            <person name="Wilkins M.J."/>
            <person name="Karaoz U."/>
            <person name="Brodie E.L."/>
            <person name="Williams K.H."/>
            <person name="Hubbard S.S."/>
            <person name="Banfield J.F."/>
        </authorList>
    </citation>
    <scope>NUCLEOTIDE SEQUENCE [LARGE SCALE GENOMIC DNA]</scope>
</reference>
<accession>A0A1F6LNI4</accession>
<keyword evidence="1" id="KW-0472">Membrane</keyword>
<evidence type="ECO:0000256" key="1">
    <source>
        <dbReference type="SAM" id="Phobius"/>
    </source>
</evidence>
<dbReference type="Proteomes" id="UP000176329">
    <property type="component" value="Unassembled WGS sequence"/>
</dbReference>
<protein>
    <submittedName>
        <fullName evidence="2">Uncharacterized protein</fullName>
    </submittedName>
</protein>
<feature type="transmembrane region" description="Helical" evidence="1">
    <location>
        <begin position="32"/>
        <end position="53"/>
    </location>
</feature>
<dbReference type="EMBL" id="MFPV01000049">
    <property type="protein sequence ID" value="OGH60936.1"/>
    <property type="molecule type" value="Genomic_DNA"/>
</dbReference>
<feature type="transmembrane region" description="Helical" evidence="1">
    <location>
        <begin position="73"/>
        <end position="94"/>
    </location>
</feature>
<comment type="caution">
    <text evidence="2">The sequence shown here is derived from an EMBL/GenBank/DDBJ whole genome shotgun (WGS) entry which is preliminary data.</text>
</comment>
<proteinExistence type="predicted"/>
<evidence type="ECO:0000313" key="2">
    <source>
        <dbReference type="EMBL" id="OGH60936.1"/>
    </source>
</evidence>
<evidence type="ECO:0000313" key="3">
    <source>
        <dbReference type="Proteomes" id="UP000176329"/>
    </source>
</evidence>
<keyword evidence="1" id="KW-1133">Transmembrane helix</keyword>
<name>A0A1F6LNI4_9BACT</name>
<keyword evidence="1" id="KW-0812">Transmembrane</keyword>
<dbReference type="AlphaFoldDB" id="A0A1F6LNI4"/>
<organism evidence="2 3">
    <name type="scientific">Candidatus Magasanikbacteria bacterium RIFCSPHIGHO2_01_FULL_50_8</name>
    <dbReference type="NCBI Taxonomy" id="1798674"/>
    <lineage>
        <taxon>Bacteria</taxon>
        <taxon>Candidatus Magasanikiibacteriota</taxon>
    </lineage>
</organism>
<sequence length="296" mass="31853">MVPNCKHCNAADGPRRKYVQAATVAQEGNKNWVIAFFASLCVTISSVFVLYVATDGFQQARQSPPTTAPFLPLLGTLLGASLLVASGAKVIAYWDQLSRYNNGIRLYAYKGDGSDDQLQAEGWHVHFNGVGLNPMSTLTLVGPFNTGGSRIGTEALSWAIAEPLEVLSYGSAVGTPVLLENRVGERFYLSDSINLVQLMEHAGSPASLIVHLNKLTQIYTGAIPAHVMSALISNMQKSGRTRQSPIAAAWTMIVEELAAMVWTGSTAEDEARVAEICIRHMAASYKKHMAVVPTTA</sequence>
<gene>
    <name evidence="2" type="ORF">A2848_00075</name>
</gene>